<evidence type="ECO:0000256" key="1">
    <source>
        <dbReference type="ARBA" id="ARBA00004141"/>
    </source>
</evidence>
<gene>
    <name evidence="8" type="ORF">Esi_0052_0114</name>
</gene>
<evidence type="ECO:0000256" key="3">
    <source>
        <dbReference type="ARBA" id="ARBA00022676"/>
    </source>
</evidence>
<accession>D8LPB5</accession>
<keyword evidence="9" id="KW-1185">Reference proteome</keyword>
<dbReference type="AlphaFoldDB" id="D8LPB5"/>
<dbReference type="EMBL" id="FN648730">
    <property type="protein sequence ID" value="CBN80386.1"/>
    <property type="molecule type" value="Genomic_DNA"/>
</dbReference>
<reference evidence="8 9" key="1">
    <citation type="journal article" date="2010" name="Nature">
        <title>The Ectocarpus genome and the independent evolution of multicellularity in brown algae.</title>
        <authorList>
            <person name="Cock J.M."/>
            <person name="Sterck L."/>
            <person name="Rouze P."/>
            <person name="Scornet D."/>
            <person name="Allen A.E."/>
            <person name="Amoutzias G."/>
            <person name="Anthouard V."/>
            <person name="Artiguenave F."/>
            <person name="Aury J.M."/>
            <person name="Badger J.H."/>
            <person name="Beszteri B."/>
            <person name="Billiau K."/>
            <person name="Bonnet E."/>
            <person name="Bothwell J.H."/>
            <person name="Bowler C."/>
            <person name="Boyen C."/>
            <person name="Brownlee C."/>
            <person name="Carrano C.J."/>
            <person name="Charrier B."/>
            <person name="Cho G.Y."/>
            <person name="Coelho S.M."/>
            <person name="Collen J."/>
            <person name="Corre E."/>
            <person name="Da Silva C."/>
            <person name="Delage L."/>
            <person name="Delaroque N."/>
            <person name="Dittami S.M."/>
            <person name="Doulbeau S."/>
            <person name="Elias M."/>
            <person name="Farnham G."/>
            <person name="Gachon C.M."/>
            <person name="Gschloessl B."/>
            <person name="Heesch S."/>
            <person name="Jabbari K."/>
            <person name="Jubin C."/>
            <person name="Kawai H."/>
            <person name="Kimura K."/>
            <person name="Kloareg B."/>
            <person name="Kupper F.C."/>
            <person name="Lang D."/>
            <person name="Le Bail A."/>
            <person name="Leblanc C."/>
            <person name="Lerouge P."/>
            <person name="Lohr M."/>
            <person name="Lopez P.J."/>
            <person name="Martens C."/>
            <person name="Maumus F."/>
            <person name="Michel G."/>
            <person name="Miranda-Saavedra D."/>
            <person name="Morales J."/>
            <person name="Moreau H."/>
            <person name="Motomura T."/>
            <person name="Nagasato C."/>
            <person name="Napoli C.A."/>
            <person name="Nelson D.R."/>
            <person name="Nyvall-Collen P."/>
            <person name="Peters A.F."/>
            <person name="Pommier C."/>
            <person name="Potin P."/>
            <person name="Poulain J."/>
            <person name="Quesneville H."/>
            <person name="Read B."/>
            <person name="Rensing S.A."/>
            <person name="Ritter A."/>
            <person name="Rousvoal S."/>
            <person name="Samanta M."/>
            <person name="Samson G."/>
            <person name="Schroeder D.C."/>
            <person name="Segurens B."/>
            <person name="Strittmatter M."/>
            <person name="Tonon T."/>
            <person name="Tregear J.W."/>
            <person name="Valentin K."/>
            <person name="von Dassow P."/>
            <person name="Yamagishi T."/>
            <person name="Van de Peer Y."/>
            <person name="Wincker P."/>
        </authorList>
    </citation>
    <scope>NUCLEOTIDE SEQUENCE [LARGE SCALE GENOMIC DNA]</scope>
    <source>
        <strain evidence="9">Ec32 / CCAP1310/4</strain>
    </source>
</reference>
<sequence length="498" mass="56857">MILGLKKNLLFVSYLFFNALLTLLLLRLDHGFIIVSIFVVGGHLRDVINIAYQSLHMHRILRRCADIPDDDAEIVVGCLVPVYNEEPSMLKKNLDALTTQRLSKNTKLVVMLLFDGLTELNADLFSSVVNTIGLDAGCAEEQWFPSWKSKLLKKLVYKIGTYNDTPVILSFKESNSGKKDSLIIGENFIVLGIPRIESLDVRRVDFIYHTDGDTISDKNCLNEMVKSLVDDPDLDGVSGLLRTYLKDDATFTESAFVAMQDFQYFFSIIIRRMTESIMNSTICLPGCSNMIRVSEKTNVAIEKYGNLPVNKSGLVQTVTRMQGTDRRYTTLLLRQGSKLQMNWRAFVHTEPPLNASAFVNQRRRWSSNSFFNSMITLYSEKIPVYIKLSNLIDIARVFTTIFRVISYLCFWVYVKNFSLVNIVFFSMFIALPYLYAFAWIFCIVSEWKQMIAGFFLNKIFMPFLSVVAVTKMFFTATDFAWGSSRLTPPVADCTKPDF</sequence>
<evidence type="ECO:0000256" key="5">
    <source>
        <dbReference type="ARBA" id="ARBA00022989"/>
    </source>
</evidence>
<dbReference type="GO" id="GO:0016020">
    <property type="term" value="C:membrane"/>
    <property type="evidence" value="ECO:0007669"/>
    <property type="project" value="UniProtKB-SubCell"/>
</dbReference>
<keyword evidence="3" id="KW-0328">Glycosyltransferase</keyword>
<dbReference type="GO" id="GO:0004100">
    <property type="term" value="F:chitin synthase activity"/>
    <property type="evidence" value="ECO:0007669"/>
    <property type="project" value="UniProtKB-EC"/>
</dbReference>
<comment type="subcellular location">
    <subcellularLocation>
        <location evidence="1">Membrane</location>
        <topology evidence="1">Multi-pass membrane protein</topology>
    </subcellularLocation>
</comment>
<keyword evidence="5 7" id="KW-1133">Transmembrane helix</keyword>
<name>D8LPB5_ECTSI</name>
<organism evidence="8 9">
    <name type="scientific">Ectocarpus siliculosus</name>
    <name type="common">Brown alga</name>
    <name type="synonym">Conferva siliculosa</name>
    <dbReference type="NCBI Taxonomy" id="2880"/>
    <lineage>
        <taxon>Eukaryota</taxon>
        <taxon>Sar</taxon>
        <taxon>Stramenopiles</taxon>
        <taxon>Ochrophyta</taxon>
        <taxon>PX clade</taxon>
        <taxon>Phaeophyceae</taxon>
        <taxon>Ectocarpales</taxon>
        <taxon>Ectocarpaceae</taxon>
        <taxon>Ectocarpus</taxon>
    </lineage>
</organism>
<protein>
    <recommendedName>
        <fullName evidence="2">chitin synthase</fullName>
        <ecNumber evidence="2">2.4.1.16</ecNumber>
    </recommendedName>
</protein>
<dbReference type="GO" id="GO:0071944">
    <property type="term" value="C:cell periphery"/>
    <property type="evidence" value="ECO:0007669"/>
    <property type="project" value="TreeGrafter"/>
</dbReference>
<dbReference type="Proteomes" id="UP000002630">
    <property type="component" value="Linkage Group LG16"/>
</dbReference>
<dbReference type="EC" id="2.4.1.16" evidence="2"/>
<dbReference type="PANTHER" id="PTHR22914">
    <property type="entry name" value="CHITIN SYNTHASE"/>
    <property type="match status" value="1"/>
</dbReference>
<evidence type="ECO:0000256" key="6">
    <source>
        <dbReference type="ARBA" id="ARBA00023136"/>
    </source>
</evidence>
<keyword evidence="3" id="KW-0808">Transferase</keyword>
<dbReference type="InterPro" id="IPR004835">
    <property type="entry name" value="Chitin_synth"/>
</dbReference>
<feature type="transmembrane region" description="Helical" evidence="7">
    <location>
        <begin position="455"/>
        <end position="474"/>
    </location>
</feature>
<feature type="transmembrane region" description="Helical" evidence="7">
    <location>
        <begin position="419"/>
        <end position="443"/>
    </location>
</feature>
<dbReference type="GO" id="GO:0006031">
    <property type="term" value="P:chitin biosynthetic process"/>
    <property type="evidence" value="ECO:0007669"/>
    <property type="project" value="TreeGrafter"/>
</dbReference>
<evidence type="ECO:0000256" key="4">
    <source>
        <dbReference type="ARBA" id="ARBA00022692"/>
    </source>
</evidence>
<dbReference type="EMBL" id="FN649741">
    <property type="protein sequence ID" value="CBN80386.1"/>
    <property type="molecule type" value="Genomic_DNA"/>
</dbReference>
<dbReference type="Pfam" id="PF03142">
    <property type="entry name" value="Chitin_synth_2"/>
    <property type="match status" value="1"/>
</dbReference>
<keyword evidence="4 7" id="KW-0812">Transmembrane</keyword>
<feature type="transmembrane region" description="Helical" evidence="7">
    <location>
        <begin position="9"/>
        <end position="26"/>
    </location>
</feature>
<feature type="transmembrane region" description="Helical" evidence="7">
    <location>
        <begin position="394"/>
        <end position="413"/>
    </location>
</feature>
<dbReference type="STRING" id="2880.D8LPB5"/>
<dbReference type="SUPFAM" id="SSF53448">
    <property type="entry name" value="Nucleotide-diphospho-sugar transferases"/>
    <property type="match status" value="1"/>
</dbReference>
<evidence type="ECO:0000313" key="8">
    <source>
        <dbReference type="EMBL" id="CBN80386.1"/>
    </source>
</evidence>
<proteinExistence type="predicted"/>
<dbReference type="InterPro" id="IPR029044">
    <property type="entry name" value="Nucleotide-diphossugar_trans"/>
</dbReference>
<evidence type="ECO:0000256" key="7">
    <source>
        <dbReference type="SAM" id="Phobius"/>
    </source>
</evidence>
<evidence type="ECO:0000256" key="2">
    <source>
        <dbReference type="ARBA" id="ARBA00012543"/>
    </source>
</evidence>
<evidence type="ECO:0000313" key="9">
    <source>
        <dbReference type="Proteomes" id="UP000002630"/>
    </source>
</evidence>
<dbReference type="PANTHER" id="PTHR22914:SF41">
    <property type="entry name" value="CHITIN SYNTHASE 7"/>
    <property type="match status" value="1"/>
</dbReference>
<dbReference type="OrthoDB" id="370884at2759"/>
<keyword evidence="6 7" id="KW-0472">Membrane</keyword>
<dbReference type="eggNOG" id="KOG2571">
    <property type="taxonomic scope" value="Eukaryota"/>
</dbReference>
<dbReference type="InParanoid" id="D8LPB5"/>